<feature type="transmembrane region" description="Helical" evidence="1">
    <location>
        <begin position="103"/>
        <end position="124"/>
    </location>
</feature>
<dbReference type="InterPro" id="IPR029377">
    <property type="entry name" value="TMEM220"/>
</dbReference>
<dbReference type="Proteomes" id="UP001253595">
    <property type="component" value="Unassembled WGS sequence"/>
</dbReference>
<feature type="chain" id="PRO_5047297327" description="Transmembrane family 220, helix" evidence="2">
    <location>
        <begin position="21"/>
        <end position="128"/>
    </location>
</feature>
<accession>A0ABU1UYI1</accession>
<keyword evidence="1" id="KW-0472">Membrane</keyword>
<keyword evidence="4" id="KW-1185">Reference proteome</keyword>
<name>A0ABU1UYI1_9GAMM</name>
<protein>
    <recommendedName>
        <fullName evidence="5">Transmembrane family 220, helix</fullName>
    </recommendedName>
</protein>
<feature type="signal peptide" evidence="2">
    <location>
        <begin position="1"/>
        <end position="20"/>
    </location>
</feature>
<keyword evidence="2" id="KW-0732">Signal</keyword>
<dbReference type="EMBL" id="JAVDVX010000003">
    <property type="protein sequence ID" value="MDR7090259.1"/>
    <property type="molecule type" value="Genomic_DNA"/>
</dbReference>
<dbReference type="Pfam" id="PF15071">
    <property type="entry name" value="TMEM220"/>
    <property type="match status" value="1"/>
</dbReference>
<evidence type="ECO:0000256" key="2">
    <source>
        <dbReference type="SAM" id="SignalP"/>
    </source>
</evidence>
<comment type="caution">
    <text evidence="3">The sequence shown here is derived from an EMBL/GenBank/DDBJ whole genome shotgun (WGS) entry which is preliminary data.</text>
</comment>
<keyword evidence="1" id="KW-1133">Transmembrane helix</keyword>
<sequence length="128" mass="14279">MIYIAKSIAALFTLTLLAFAALQFNDPDPVIWVSFYCLCAATPLLALANKFISPLFWLTLALCVLELVLTAPGAYNYYLHMEQEPLMQSMNPDKPYIEEAREFLGALIAVVLVCLSALLARYTVNNNK</sequence>
<reference evidence="3 4" key="1">
    <citation type="submission" date="2023-07" db="EMBL/GenBank/DDBJ databases">
        <title>Sorghum-associated microbial communities from plants grown in Nebraska, USA.</title>
        <authorList>
            <person name="Schachtman D."/>
        </authorList>
    </citation>
    <scope>NUCLEOTIDE SEQUENCE [LARGE SCALE GENOMIC DNA]</scope>
    <source>
        <strain evidence="3 4">BE190</strain>
    </source>
</reference>
<organism evidence="3 4">
    <name type="scientific">Cellvibrio fibrivorans</name>
    <dbReference type="NCBI Taxonomy" id="126350"/>
    <lineage>
        <taxon>Bacteria</taxon>
        <taxon>Pseudomonadati</taxon>
        <taxon>Pseudomonadota</taxon>
        <taxon>Gammaproteobacteria</taxon>
        <taxon>Cellvibrionales</taxon>
        <taxon>Cellvibrionaceae</taxon>
        <taxon>Cellvibrio</taxon>
    </lineage>
</organism>
<feature type="transmembrane region" description="Helical" evidence="1">
    <location>
        <begin position="30"/>
        <end position="48"/>
    </location>
</feature>
<keyword evidence="1" id="KW-0812">Transmembrane</keyword>
<gene>
    <name evidence="3" type="ORF">J2X05_002281</name>
</gene>
<evidence type="ECO:0000256" key="1">
    <source>
        <dbReference type="SAM" id="Phobius"/>
    </source>
</evidence>
<evidence type="ECO:0000313" key="3">
    <source>
        <dbReference type="EMBL" id="MDR7090259.1"/>
    </source>
</evidence>
<evidence type="ECO:0008006" key="5">
    <source>
        <dbReference type="Google" id="ProtNLM"/>
    </source>
</evidence>
<evidence type="ECO:0000313" key="4">
    <source>
        <dbReference type="Proteomes" id="UP001253595"/>
    </source>
</evidence>
<proteinExistence type="predicted"/>
<dbReference type="RefSeq" id="WP_310072441.1">
    <property type="nucleotide sequence ID" value="NZ_JAVDVX010000003.1"/>
</dbReference>
<feature type="transmembrane region" description="Helical" evidence="1">
    <location>
        <begin position="55"/>
        <end position="78"/>
    </location>
</feature>